<name>A0A0A8YKV2_ARUDO</name>
<sequence length="24" mass="2863">MLQERLPTKQEDSESMEQTSTYQC</sequence>
<evidence type="ECO:0000256" key="1">
    <source>
        <dbReference type="SAM" id="MobiDB-lite"/>
    </source>
</evidence>
<feature type="compositionally biased region" description="Basic and acidic residues" evidence="1">
    <location>
        <begin position="1"/>
        <end position="12"/>
    </location>
</feature>
<organism evidence="2">
    <name type="scientific">Arundo donax</name>
    <name type="common">Giant reed</name>
    <name type="synonym">Donax arundinaceus</name>
    <dbReference type="NCBI Taxonomy" id="35708"/>
    <lineage>
        <taxon>Eukaryota</taxon>
        <taxon>Viridiplantae</taxon>
        <taxon>Streptophyta</taxon>
        <taxon>Embryophyta</taxon>
        <taxon>Tracheophyta</taxon>
        <taxon>Spermatophyta</taxon>
        <taxon>Magnoliopsida</taxon>
        <taxon>Liliopsida</taxon>
        <taxon>Poales</taxon>
        <taxon>Poaceae</taxon>
        <taxon>PACMAD clade</taxon>
        <taxon>Arundinoideae</taxon>
        <taxon>Arundineae</taxon>
        <taxon>Arundo</taxon>
    </lineage>
</organism>
<dbReference type="EMBL" id="GBRH01270879">
    <property type="protein sequence ID" value="JAD27016.1"/>
    <property type="molecule type" value="Transcribed_RNA"/>
</dbReference>
<accession>A0A0A8YKV2</accession>
<proteinExistence type="predicted"/>
<protein>
    <submittedName>
        <fullName evidence="2">Uncharacterized protein</fullName>
    </submittedName>
</protein>
<feature type="region of interest" description="Disordered" evidence="1">
    <location>
        <begin position="1"/>
        <end position="24"/>
    </location>
</feature>
<dbReference type="AlphaFoldDB" id="A0A0A8YKV2"/>
<reference evidence="2" key="2">
    <citation type="journal article" date="2015" name="Data Brief">
        <title>Shoot transcriptome of the giant reed, Arundo donax.</title>
        <authorList>
            <person name="Barrero R.A."/>
            <person name="Guerrero F.D."/>
            <person name="Moolhuijzen P."/>
            <person name="Goolsby J.A."/>
            <person name="Tidwell J."/>
            <person name="Bellgard S.E."/>
            <person name="Bellgard M.I."/>
        </authorList>
    </citation>
    <scope>NUCLEOTIDE SEQUENCE</scope>
    <source>
        <tissue evidence="2">Shoot tissue taken approximately 20 cm above the soil surface</tissue>
    </source>
</reference>
<reference evidence="2" key="1">
    <citation type="submission" date="2014-09" db="EMBL/GenBank/DDBJ databases">
        <authorList>
            <person name="Magalhaes I.L.F."/>
            <person name="Oliveira U."/>
            <person name="Santos F.R."/>
            <person name="Vidigal T.H.D.A."/>
            <person name="Brescovit A.D."/>
            <person name="Santos A.J."/>
        </authorList>
    </citation>
    <scope>NUCLEOTIDE SEQUENCE</scope>
    <source>
        <tissue evidence="2">Shoot tissue taken approximately 20 cm above the soil surface</tissue>
    </source>
</reference>
<evidence type="ECO:0000313" key="2">
    <source>
        <dbReference type="EMBL" id="JAD27016.1"/>
    </source>
</evidence>